<keyword evidence="7" id="KW-1133">Transmembrane helix</keyword>
<dbReference type="InterPro" id="IPR036388">
    <property type="entry name" value="WH-like_DNA-bd_sf"/>
</dbReference>
<dbReference type="InterPro" id="IPR013325">
    <property type="entry name" value="RNA_pol_sigma_r2"/>
</dbReference>
<feature type="transmembrane region" description="Helical" evidence="7">
    <location>
        <begin position="257"/>
        <end position="278"/>
    </location>
</feature>
<feature type="compositionally biased region" description="Low complexity" evidence="6">
    <location>
        <begin position="286"/>
        <end position="311"/>
    </location>
</feature>
<evidence type="ECO:0000313" key="9">
    <source>
        <dbReference type="Proteomes" id="UP000502677"/>
    </source>
</evidence>
<protein>
    <submittedName>
        <fullName evidence="8">Sigma-70 family RNA polymerase sigma factor</fullName>
    </submittedName>
</protein>
<dbReference type="SUPFAM" id="SSF88659">
    <property type="entry name" value="Sigma3 and sigma4 domains of RNA polymerase sigma factors"/>
    <property type="match status" value="1"/>
</dbReference>
<dbReference type="InterPro" id="IPR014284">
    <property type="entry name" value="RNA_pol_sigma-70_dom"/>
</dbReference>
<dbReference type="Proteomes" id="UP000502677">
    <property type="component" value="Chromosome"/>
</dbReference>
<dbReference type="EMBL" id="CP049863">
    <property type="protein sequence ID" value="QIK63722.1"/>
    <property type="molecule type" value="Genomic_DNA"/>
</dbReference>
<dbReference type="SUPFAM" id="SSF88946">
    <property type="entry name" value="Sigma2 domain of RNA polymerase sigma factors"/>
    <property type="match status" value="1"/>
</dbReference>
<accession>A0A6G7XGT9</accession>
<keyword evidence="2" id="KW-0805">Transcription regulation</keyword>
<keyword evidence="3" id="KW-0731">Sigma factor</keyword>
<evidence type="ECO:0000256" key="2">
    <source>
        <dbReference type="ARBA" id="ARBA00023015"/>
    </source>
</evidence>
<keyword evidence="7" id="KW-0812">Transmembrane</keyword>
<keyword evidence="4" id="KW-0238">DNA-binding</keyword>
<evidence type="ECO:0000256" key="1">
    <source>
        <dbReference type="ARBA" id="ARBA00010641"/>
    </source>
</evidence>
<dbReference type="KEGG" id="lvi:G7068_11380"/>
<evidence type="ECO:0000256" key="3">
    <source>
        <dbReference type="ARBA" id="ARBA00023082"/>
    </source>
</evidence>
<keyword evidence="5" id="KW-0804">Transcription</keyword>
<evidence type="ECO:0000256" key="5">
    <source>
        <dbReference type="ARBA" id="ARBA00023163"/>
    </source>
</evidence>
<comment type="similarity">
    <text evidence="1">Belongs to the sigma-70 factor family. ECF subfamily.</text>
</comment>
<dbReference type="NCBIfam" id="TIGR02937">
    <property type="entry name" value="sigma70-ECF"/>
    <property type="match status" value="1"/>
</dbReference>
<dbReference type="GO" id="GO:0016987">
    <property type="term" value="F:sigma factor activity"/>
    <property type="evidence" value="ECO:0007669"/>
    <property type="project" value="UniProtKB-KW"/>
</dbReference>
<keyword evidence="7" id="KW-0472">Membrane</keyword>
<keyword evidence="9" id="KW-1185">Reference proteome</keyword>
<dbReference type="AlphaFoldDB" id="A0A6G7XGT9"/>
<organism evidence="8 9">
    <name type="scientific">Leucobacter viscericola</name>
    <dbReference type="NCBI Taxonomy" id="2714935"/>
    <lineage>
        <taxon>Bacteria</taxon>
        <taxon>Bacillati</taxon>
        <taxon>Actinomycetota</taxon>
        <taxon>Actinomycetes</taxon>
        <taxon>Micrococcales</taxon>
        <taxon>Microbacteriaceae</taxon>
        <taxon>Leucobacter</taxon>
    </lineage>
</organism>
<evidence type="ECO:0000256" key="4">
    <source>
        <dbReference type="ARBA" id="ARBA00023125"/>
    </source>
</evidence>
<dbReference type="Gene3D" id="1.10.10.10">
    <property type="entry name" value="Winged helix-like DNA-binding domain superfamily/Winged helix DNA-binding domain"/>
    <property type="match status" value="1"/>
</dbReference>
<dbReference type="GO" id="GO:0006352">
    <property type="term" value="P:DNA-templated transcription initiation"/>
    <property type="evidence" value="ECO:0007669"/>
    <property type="project" value="InterPro"/>
</dbReference>
<proteinExistence type="inferred from homology"/>
<name>A0A6G7XGT9_9MICO</name>
<dbReference type="InterPro" id="IPR039425">
    <property type="entry name" value="RNA_pol_sigma-70-like"/>
</dbReference>
<feature type="region of interest" description="Disordered" evidence="6">
    <location>
        <begin position="286"/>
        <end position="364"/>
    </location>
</feature>
<reference evidence="8 9" key="1">
    <citation type="submission" date="2020-03" db="EMBL/GenBank/DDBJ databases">
        <title>Leucobacter sp. nov., isolated from beetles.</title>
        <authorList>
            <person name="Hyun D.-W."/>
            <person name="Bae J.-W."/>
        </authorList>
    </citation>
    <scope>NUCLEOTIDE SEQUENCE [LARGE SCALE GENOMIC DNA]</scope>
    <source>
        <strain evidence="8 9">HDW9C</strain>
    </source>
</reference>
<dbReference type="GO" id="GO:0003677">
    <property type="term" value="F:DNA binding"/>
    <property type="evidence" value="ECO:0007669"/>
    <property type="project" value="UniProtKB-KW"/>
</dbReference>
<evidence type="ECO:0000256" key="6">
    <source>
        <dbReference type="SAM" id="MobiDB-lite"/>
    </source>
</evidence>
<sequence length="459" mass="48843">MKFAQRLCSDRMLAEDAVAEAFVSVLKTLRKPGDSGPTQETFISYLRVCIRHEVAQLSRRMSVEETNADIEAQLEGRQIADESGERLDDVDVWDSDVARRAFSDLPERDQSLLKLTEVDSKPLAEVANVHGMTAQAVAAATYRARDALRTNYLVEAVATDPACPKMRVDFLAAFARGKAPSVRRRKIEAHLKECDRCPARLKKMLSYRVPTMVVVLLASTAGVLGTGSGATRASAVSDGELALENTAIRRESLRRNIWQVGGGALVLVLAGVAAWTMIFSGVQHTAGETTNSGTVTTGTDDPRGNGDPNNGGPDGPGQSADPFKESASGSASGKDDGSNGDNSDSDGNDNGGGGNNLPPGVRSASWLKPPANYVAGGRDAKLLLAVEFDPDTEPSNYLVEVQVPDGVKVTRASAGCTIDASTVVCAPTAEMLNLRLFNFQFFTDLSEDAGLPVVTVRKQ</sequence>
<dbReference type="InterPro" id="IPR013324">
    <property type="entry name" value="RNA_pol_sigma_r3/r4-like"/>
</dbReference>
<evidence type="ECO:0000256" key="7">
    <source>
        <dbReference type="SAM" id="Phobius"/>
    </source>
</evidence>
<gene>
    <name evidence="8" type="ORF">G7068_11380</name>
</gene>
<dbReference type="Gene3D" id="1.10.1740.10">
    <property type="match status" value="1"/>
</dbReference>
<evidence type="ECO:0000313" key="8">
    <source>
        <dbReference type="EMBL" id="QIK63722.1"/>
    </source>
</evidence>
<dbReference type="PANTHER" id="PTHR43133">
    <property type="entry name" value="RNA POLYMERASE ECF-TYPE SIGMA FACTO"/>
    <property type="match status" value="1"/>
</dbReference>
<dbReference type="PANTHER" id="PTHR43133:SF8">
    <property type="entry name" value="RNA POLYMERASE SIGMA FACTOR HI_1459-RELATED"/>
    <property type="match status" value="1"/>
</dbReference>